<dbReference type="EMBL" id="JBHSJC010000001">
    <property type="protein sequence ID" value="MFC4827617.1"/>
    <property type="molecule type" value="Genomic_DNA"/>
</dbReference>
<dbReference type="Proteomes" id="UP001595960">
    <property type="component" value="Unassembled WGS sequence"/>
</dbReference>
<reference evidence="4" key="1">
    <citation type="journal article" date="2019" name="Int. J. Syst. Evol. Microbiol.">
        <title>The Global Catalogue of Microorganisms (GCM) 10K type strain sequencing project: providing services to taxonomists for standard genome sequencing and annotation.</title>
        <authorList>
            <consortium name="The Broad Institute Genomics Platform"/>
            <consortium name="The Broad Institute Genome Sequencing Center for Infectious Disease"/>
            <person name="Wu L."/>
            <person name="Ma J."/>
        </authorList>
    </citation>
    <scope>NUCLEOTIDE SEQUENCE [LARGE SCALE GENOMIC DNA]</scope>
    <source>
        <strain evidence="4">CGMCC 1.12192</strain>
    </source>
</reference>
<feature type="transmembrane region" description="Helical" evidence="1">
    <location>
        <begin position="207"/>
        <end position="230"/>
    </location>
</feature>
<protein>
    <submittedName>
        <fullName evidence="3">Sensor histidine kinase</fullName>
    </submittedName>
</protein>
<comment type="caution">
    <text evidence="3">The sequence shown here is derived from an EMBL/GenBank/DDBJ whole genome shotgun (WGS) entry which is preliminary data.</text>
</comment>
<dbReference type="InterPro" id="IPR011712">
    <property type="entry name" value="Sig_transdc_His_kin_sub3_dim/P"/>
</dbReference>
<dbReference type="Pfam" id="PF07730">
    <property type="entry name" value="HisKA_3"/>
    <property type="match status" value="1"/>
</dbReference>
<accession>A0ABV9R2G5</accession>
<feature type="transmembrane region" description="Helical" evidence="1">
    <location>
        <begin position="173"/>
        <end position="195"/>
    </location>
</feature>
<evidence type="ECO:0000256" key="1">
    <source>
        <dbReference type="SAM" id="Phobius"/>
    </source>
</evidence>
<keyword evidence="3" id="KW-0418">Kinase</keyword>
<keyword evidence="1" id="KW-0812">Transmembrane</keyword>
<feature type="transmembrane region" description="Helical" evidence="1">
    <location>
        <begin position="90"/>
        <end position="111"/>
    </location>
</feature>
<organism evidence="3 4">
    <name type="scientific">Agromyces aurantiacus</name>
    <dbReference type="NCBI Taxonomy" id="165814"/>
    <lineage>
        <taxon>Bacteria</taxon>
        <taxon>Bacillati</taxon>
        <taxon>Actinomycetota</taxon>
        <taxon>Actinomycetes</taxon>
        <taxon>Micrococcales</taxon>
        <taxon>Microbacteriaceae</taxon>
        <taxon>Agromyces</taxon>
    </lineage>
</organism>
<evidence type="ECO:0000313" key="3">
    <source>
        <dbReference type="EMBL" id="MFC4827617.1"/>
    </source>
</evidence>
<feature type="transmembrane region" description="Helical" evidence="1">
    <location>
        <begin position="36"/>
        <end position="55"/>
    </location>
</feature>
<evidence type="ECO:0000259" key="2">
    <source>
        <dbReference type="Pfam" id="PF07730"/>
    </source>
</evidence>
<name>A0ABV9R2G5_9MICO</name>
<feature type="transmembrane region" description="Helical" evidence="1">
    <location>
        <begin position="242"/>
        <end position="264"/>
    </location>
</feature>
<dbReference type="GO" id="GO:0016301">
    <property type="term" value="F:kinase activity"/>
    <property type="evidence" value="ECO:0007669"/>
    <property type="project" value="UniProtKB-KW"/>
</dbReference>
<dbReference type="RefSeq" id="WP_204395662.1">
    <property type="nucleotide sequence ID" value="NZ_JAFBBW010000001.1"/>
</dbReference>
<keyword evidence="1" id="KW-1133">Transmembrane helix</keyword>
<proteinExistence type="predicted"/>
<evidence type="ECO:0000313" key="4">
    <source>
        <dbReference type="Proteomes" id="UP001595960"/>
    </source>
</evidence>
<gene>
    <name evidence="3" type="ORF">ACFPER_02375</name>
</gene>
<keyword evidence="1" id="KW-0472">Membrane</keyword>
<keyword evidence="3" id="KW-0808">Transferase</keyword>
<feature type="transmembrane region" description="Helical" evidence="1">
    <location>
        <begin position="62"/>
        <end position="78"/>
    </location>
</feature>
<feature type="transmembrane region" description="Helical" evidence="1">
    <location>
        <begin position="123"/>
        <end position="141"/>
    </location>
</feature>
<feature type="domain" description="Signal transduction histidine kinase subgroup 3 dimerisation and phosphoacceptor" evidence="2">
    <location>
        <begin position="398"/>
        <end position="463"/>
    </location>
</feature>
<sequence length="572" mass="58900">MIAVRWIVLAVAAASVLLALDRLADPRVVALAVVDPVATTVAALALLAGAAAIMLTETGGAAGILLASAAVAWTAPIVEGHQGLPDPLRSAAAVAGALLVPVLAATAIRLGAGPPPGRAARRMSQWVLGTAFVLVGAIMLIRDPLVDPDCWANCNAGSFVLVSLPAAARVLELVFAGYLVVASLIAAWVVGAGVRRSAGTGRLDARLAASVAAALATVSATVLALVMAAAPPYGGAALVHRLPVLITATLLVLLGAAVATAAVGERRRATALARFADDLRRTPQPGGLETGLREVLHDPGLRVLFPAGPDGRFVDAAGRATPPPAEPSSTTELRRDGAAIAVLEHAAPVSSAGDLELRIGPAARLAVDNERMRALVLAELEELRASRARIVETGDAARRAIERDLHDRAQQSLLAALFELGLVRARAAEQGDAPLERRAAELLARVDGLIADLRRLAHGVFPAVLDDAGLEAALEDLAESSTVPLEIRWGLAGRLPAPVERAAYAVVRRVTECVDGSDRAVEVALGRVGDDARLAIRPVVRCDLAGVRDRVGAIGGSMLVSEDRIEVVIPCG</sequence>
<keyword evidence="4" id="KW-1185">Reference proteome</keyword>